<keyword evidence="1" id="KW-1133">Transmembrane helix</keyword>
<feature type="transmembrane region" description="Helical" evidence="1">
    <location>
        <begin position="25"/>
        <end position="45"/>
    </location>
</feature>
<gene>
    <name evidence="2" type="ORF">GCM10008090_06510</name>
</gene>
<protein>
    <recommendedName>
        <fullName evidence="4">DUF3096 domain-containing protein</fullName>
    </recommendedName>
</protein>
<evidence type="ECO:0000256" key="1">
    <source>
        <dbReference type="SAM" id="Phobius"/>
    </source>
</evidence>
<evidence type="ECO:0008006" key="4">
    <source>
        <dbReference type="Google" id="ProtNLM"/>
    </source>
</evidence>
<reference evidence="2" key="2">
    <citation type="submission" date="2020-09" db="EMBL/GenBank/DDBJ databases">
        <authorList>
            <person name="Sun Q."/>
            <person name="Kim S."/>
        </authorList>
    </citation>
    <scope>NUCLEOTIDE SEQUENCE</scope>
    <source>
        <strain evidence="2">KCTC 12711</strain>
    </source>
</reference>
<dbReference type="EMBL" id="BMXA01000001">
    <property type="protein sequence ID" value="GHA00437.1"/>
    <property type="molecule type" value="Genomic_DNA"/>
</dbReference>
<dbReference type="Pfam" id="PF11295">
    <property type="entry name" value="DUF3096"/>
    <property type="match status" value="1"/>
</dbReference>
<reference evidence="2" key="1">
    <citation type="journal article" date="2014" name="Int. J. Syst. Evol. Microbiol.">
        <title>Complete genome sequence of Corynebacterium casei LMG S-19264T (=DSM 44701T), isolated from a smear-ripened cheese.</title>
        <authorList>
            <consortium name="US DOE Joint Genome Institute (JGI-PGF)"/>
            <person name="Walter F."/>
            <person name="Albersmeier A."/>
            <person name="Kalinowski J."/>
            <person name="Ruckert C."/>
        </authorList>
    </citation>
    <scope>NUCLEOTIDE SEQUENCE</scope>
    <source>
        <strain evidence="2">KCTC 12711</strain>
    </source>
</reference>
<dbReference type="InterPro" id="IPR021446">
    <property type="entry name" value="DUF3096"/>
</dbReference>
<dbReference type="RefSeq" id="WP_189398558.1">
    <property type="nucleotide sequence ID" value="NZ_BMXA01000001.1"/>
</dbReference>
<comment type="caution">
    <text evidence="2">The sequence shown here is derived from an EMBL/GenBank/DDBJ whole genome shotgun (WGS) entry which is preliminary data.</text>
</comment>
<keyword evidence="1" id="KW-0812">Transmembrane</keyword>
<accession>A0A918RKD5</accession>
<dbReference type="AlphaFoldDB" id="A0A918RKD5"/>
<name>A0A918RKD5_9GAMM</name>
<proteinExistence type="predicted"/>
<sequence length="47" mass="5117">MVLHISLVPVLSIVAGVVILARPKFLAYVVAIYLIAIGVIDILNIRF</sequence>
<organism evidence="2 3">
    <name type="scientific">Arenicella chitinivorans</name>
    <dbReference type="NCBI Taxonomy" id="1329800"/>
    <lineage>
        <taxon>Bacteria</taxon>
        <taxon>Pseudomonadati</taxon>
        <taxon>Pseudomonadota</taxon>
        <taxon>Gammaproteobacteria</taxon>
        <taxon>Arenicellales</taxon>
        <taxon>Arenicellaceae</taxon>
        <taxon>Arenicella</taxon>
    </lineage>
</organism>
<keyword evidence="3" id="KW-1185">Reference proteome</keyword>
<keyword evidence="1" id="KW-0472">Membrane</keyword>
<evidence type="ECO:0000313" key="3">
    <source>
        <dbReference type="Proteomes" id="UP000614811"/>
    </source>
</evidence>
<dbReference type="Proteomes" id="UP000614811">
    <property type="component" value="Unassembled WGS sequence"/>
</dbReference>
<evidence type="ECO:0000313" key="2">
    <source>
        <dbReference type="EMBL" id="GHA00437.1"/>
    </source>
</evidence>